<dbReference type="GeneID" id="75260872"/>
<dbReference type="Proteomes" id="UP000248741">
    <property type="component" value="Chromosome 1"/>
</dbReference>
<accession>A0ABD7MQ85</accession>
<dbReference type="RefSeq" id="WP_041479238.1">
    <property type="nucleotide sequence ID" value="NZ_CP068134.1"/>
</dbReference>
<sequence>MSLRHRTATIRALTALPALSAKHTGRRRRTDMQGLDFLVIKLRSSMGLAQRFTHRGLAIRGHPTIHLSRPRVKRTITPTLFILAHHQPNMGEAVPQTTQSPYIAHMLSTVAACAVLYTISVTAFSTEPLFSA</sequence>
<dbReference type="EMBL" id="LS483400">
    <property type="protein sequence ID" value="SQG49968.1"/>
    <property type="molecule type" value="Genomic_DNA"/>
</dbReference>
<proteinExistence type="predicted"/>
<gene>
    <name evidence="1" type="ORF">NCTC7908_00198</name>
</gene>
<reference evidence="1 2" key="1">
    <citation type="submission" date="2018-06" db="EMBL/GenBank/DDBJ databases">
        <authorList>
            <consortium name="Pathogen Informatics"/>
            <person name="Doyle S."/>
        </authorList>
    </citation>
    <scope>NUCLEOTIDE SEQUENCE [LARGE SCALE GENOMIC DNA]</scope>
    <source>
        <strain evidence="1 2">NCTC7908</strain>
    </source>
</reference>
<evidence type="ECO:0000313" key="1">
    <source>
        <dbReference type="EMBL" id="SQG49968.1"/>
    </source>
</evidence>
<organism evidence="1 2">
    <name type="scientific">Corynebacterium ulcerans</name>
    <dbReference type="NCBI Taxonomy" id="65058"/>
    <lineage>
        <taxon>Bacteria</taxon>
        <taxon>Bacillati</taxon>
        <taxon>Actinomycetota</taxon>
        <taxon>Actinomycetes</taxon>
        <taxon>Mycobacteriales</taxon>
        <taxon>Corynebacteriaceae</taxon>
        <taxon>Corynebacterium</taxon>
    </lineage>
</organism>
<protein>
    <submittedName>
        <fullName evidence="1">Uncharacterized protein</fullName>
    </submittedName>
</protein>
<name>A0ABD7MQ85_CORUL</name>
<evidence type="ECO:0000313" key="2">
    <source>
        <dbReference type="Proteomes" id="UP000248741"/>
    </source>
</evidence>
<dbReference type="AlphaFoldDB" id="A0ABD7MQ85"/>